<feature type="compositionally biased region" description="Basic and acidic residues" evidence="1">
    <location>
        <begin position="9"/>
        <end position="18"/>
    </location>
</feature>
<gene>
    <name evidence="2" type="ORF">IscW_ISCW001400</name>
</gene>
<dbReference type="Proteomes" id="UP000001555">
    <property type="component" value="Unassembled WGS sequence"/>
</dbReference>
<feature type="compositionally biased region" description="Basic and acidic residues" evidence="1">
    <location>
        <begin position="54"/>
        <end position="65"/>
    </location>
</feature>
<name>B7P0K0_IXOSC</name>
<dbReference type="AlphaFoldDB" id="B7P0K0"/>
<organism>
    <name type="scientific">Ixodes scapularis</name>
    <name type="common">Black-legged tick</name>
    <name type="synonym">Deer tick</name>
    <dbReference type="NCBI Taxonomy" id="6945"/>
    <lineage>
        <taxon>Eukaryota</taxon>
        <taxon>Metazoa</taxon>
        <taxon>Ecdysozoa</taxon>
        <taxon>Arthropoda</taxon>
        <taxon>Chelicerata</taxon>
        <taxon>Arachnida</taxon>
        <taxon>Acari</taxon>
        <taxon>Parasitiformes</taxon>
        <taxon>Ixodida</taxon>
        <taxon>Ixodoidea</taxon>
        <taxon>Ixodidae</taxon>
        <taxon>Ixodinae</taxon>
        <taxon>Ixodes</taxon>
    </lineage>
</organism>
<reference evidence="3" key="2">
    <citation type="submission" date="2020-05" db="UniProtKB">
        <authorList>
            <consortium name="EnsemblMetazoa"/>
        </authorList>
    </citation>
    <scope>IDENTIFICATION</scope>
    <source>
        <strain evidence="3">wikel</strain>
    </source>
</reference>
<dbReference type="VEuPathDB" id="VectorBase:ISCI001400"/>
<sequence length="79" mass="8817">MGNTLGNHGEFERARYAPESEEQEKDSKSFPAARRDLPLRGFSEADDDGSEYGTQEKLRSSKNKADKFGQLIAHALNSQ</sequence>
<accession>B7P0K0</accession>
<dbReference type="VEuPathDB" id="VectorBase:ISCP_001270"/>
<dbReference type="EnsemblMetazoa" id="ISCW001400-RA">
    <property type="protein sequence ID" value="ISCW001400-PA"/>
    <property type="gene ID" value="ISCW001400"/>
</dbReference>
<evidence type="ECO:0000313" key="3">
    <source>
        <dbReference type="EnsemblMetazoa" id="ISCW001400-PA"/>
    </source>
</evidence>
<evidence type="ECO:0000256" key="1">
    <source>
        <dbReference type="SAM" id="MobiDB-lite"/>
    </source>
</evidence>
<dbReference type="PaxDb" id="6945-B7P0K0"/>
<evidence type="ECO:0000313" key="2">
    <source>
        <dbReference type="EMBL" id="EEC00122.1"/>
    </source>
</evidence>
<reference evidence="2 4" key="1">
    <citation type="submission" date="2008-03" db="EMBL/GenBank/DDBJ databases">
        <title>Annotation of Ixodes scapularis.</title>
        <authorList>
            <consortium name="Ixodes scapularis Genome Project Consortium"/>
            <person name="Caler E."/>
            <person name="Hannick L.I."/>
            <person name="Bidwell S."/>
            <person name="Joardar V."/>
            <person name="Thiagarajan M."/>
            <person name="Amedeo P."/>
            <person name="Galinsky K.J."/>
            <person name="Schobel S."/>
            <person name="Inman J."/>
            <person name="Hostetler J."/>
            <person name="Miller J."/>
            <person name="Hammond M."/>
            <person name="Megy K."/>
            <person name="Lawson D."/>
            <person name="Kodira C."/>
            <person name="Sutton G."/>
            <person name="Meyer J."/>
            <person name="Hill C.A."/>
            <person name="Birren B."/>
            <person name="Nene V."/>
            <person name="Collins F."/>
            <person name="Alarcon-Chaidez F."/>
            <person name="Wikel S."/>
            <person name="Strausberg R."/>
        </authorList>
    </citation>
    <scope>NUCLEOTIDE SEQUENCE [LARGE SCALE GENOMIC DNA]</scope>
    <source>
        <strain evidence="4">Wikel</strain>
        <strain evidence="2">Wikel colony</strain>
    </source>
</reference>
<keyword evidence="4" id="KW-1185">Reference proteome</keyword>
<proteinExistence type="predicted"/>
<dbReference type="EMBL" id="ABJB010126013">
    <property type="status" value="NOT_ANNOTATED_CDS"/>
    <property type="molecule type" value="Genomic_DNA"/>
</dbReference>
<dbReference type="HOGENOM" id="CLU_2608667_0_0_1"/>
<dbReference type="EMBL" id="DS611898">
    <property type="protein sequence ID" value="EEC00122.1"/>
    <property type="molecule type" value="Genomic_DNA"/>
</dbReference>
<protein>
    <submittedName>
        <fullName evidence="2 3">Uncharacterized protein</fullName>
    </submittedName>
</protein>
<dbReference type="EMBL" id="ABJB010375586">
    <property type="status" value="NOT_ANNOTATED_CDS"/>
    <property type="molecule type" value="Genomic_DNA"/>
</dbReference>
<dbReference type="InParanoid" id="B7P0K0"/>
<evidence type="ECO:0000313" key="4">
    <source>
        <dbReference type="Proteomes" id="UP000001555"/>
    </source>
</evidence>
<feature type="region of interest" description="Disordered" evidence="1">
    <location>
        <begin position="1"/>
        <end position="65"/>
    </location>
</feature>
<dbReference type="VEuPathDB" id="VectorBase:ISCW001400"/>
<feature type="compositionally biased region" description="Basic and acidic residues" evidence="1">
    <location>
        <begin position="25"/>
        <end position="38"/>
    </location>
</feature>